<dbReference type="InterPro" id="IPR011989">
    <property type="entry name" value="ARM-like"/>
</dbReference>
<dbReference type="EMBL" id="CP139781">
    <property type="protein sequence ID" value="WRQ86039.1"/>
    <property type="molecule type" value="Genomic_DNA"/>
</dbReference>
<keyword evidence="2" id="KW-1185">Reference proteome</keyword>
<dbReference type="Gene3D" id="1.25.10.10">
    <property type="entry name" value="Leucine-rich Repeat Variant"/>
    <property type="match status" value="1"/>
</dbReference>
<gene>
    <name evidence="1" type="ORF">K1X11_014590</name>
</gene>
<reference evidence="1 2" key="1">
    <citation type="submission" date="2023-12" db="EMBL/GenBank/DDBJ databases">
        <title>Description of an unclassified Opitutus bacterium of Verrucomicrobiota.</title>
        <authorList>
            <person name="Zhang D.-F."/>
        </authorList>
    </citation>
    <scope>NUCLEOTIDE SEQUENCE [LARGE SCALE GENOMIC DNA]</scope>
    <source>
        <strain evidence="1 2">WL0086</strain>
    </source>
</reference>
<organism evidence="1 2">
    <name type="scientific">Actomonas aquatica</name>
    <dbReference type="NCBI Taxonomy" id="2866162"/>
    <lineage>
        <taxon>Bacteria</taxon>
        <taxon>Pseudomonadati</taxon>
        <taxon>Verrucomicrobiota</taxon>
        <taxon>Opitutia</taxon>
        <taxon>Opitutales</taxon>
        <taxon>Opitutaceae</taxon>
        <taxon>Actomonas</taxon>
    </lineage>
</organism>
<protein>
    <submittedName>
        <fullName evidence="1">HEAT repeat domain-containing protein</fullName>
    </submittedName>
</protein>
<evidence type="ECO:0000313" key="1">
    <source>
        <dbReference type="EMBL" id="WRQ86039.1"/>
    </source>
</evidence>
<accession>A0ABZ1C2V9</accession>
<name>A0ABZ1C2V9_9BACT</name>
<dbReference type="RefSeq" id="WP_324725990.1">
    <property type="nucleotide sequence ID" value="NZ_CP139781.1"/>
</dbReference>
<dbReference type="Proteomes" id="UP000738431">
    <property type="component" value="Chromosome"/>
</dbReference>
<sequence>MIWKSRFQRAVDRWEQARPSDKFGSFRKWHDHRISRAGEAKAVCRALSRATLRNPPASNLGERDVHSLVGFVQAVDGEVAMAVFEEQALPQLRRLLVEGAAQPAQREDDVLFIAKVLALFKQREDAERVARLAASGYGADHFLWSVLLSVFGSGHEHAEVVVDTLRDPLPEGFLGVAFLDQANQLAIAGKLARHPYDCPDGLRRLRAWLSDSQPEHHSYAHSATAALPFLMSAERDTLFELAAEHVDPRVRMEAAWASARSGDDSGIIWLADWAKDPLHSNTAVHYLEELGRADAIPPEATSSAFRAVAEMAEWLADPQEYGRPPDAIELMDQRRLFWPPTRDERDVALVRYTYNPTGDETEPDVGIGMVGSVTFALFGEATPNLSATELYGLHCAWELEGNDDKRAPAERTPAAGLAILRGYNPAL</sequence>
<proteinExistence type="predicted"/>
<evidence type="ECO:0000313" key="2">
    <source>
        <dbReference type="Proteomes" id="UP000738431"/>
    </source>
</evidence>